<evidence type="ECO:0000313" key="2">
    <source>
        <dbReference type="EMBL" id="KAG1327283.1"/>
    </source>
</evidence>
<reference evidence="2" key="2">
    <citation type="submission" date="2019-07" db="EMBL/GenBank/DDBJ databases">
        <authorList>
            <person name="Yang Y."/>
            <person name="Bocs S."/>
            <person name="Baudouin L."/>
        </authorList>
    </citation>
    <scope>NUCLEOTIDE SEQUENCE</scope>
    <source>
        <tissue evidence="2">Spear leaf of Hainan Tall coconut</tissue>
    </source>
</reference>
<proteinExistence type="predicted"/>
<dbReference type="Proteomes" id="UP000797356">
    <property type="component" value="Chromosome 1"/>
</dbReference>
<evidence type="ECO:0000313" key="3">
    <source>
        <dbReference type="Proteomes" id="UP000797356"/>
    </source>
</evidence>
<keyword evidence="3" id="KW-1185">Reference proteome</keyword>
<dbReference type="PANTHER" id="PTHR34968:SF1">
    <property type="entry name" value="AUGMIN SUBUNIT 5"/>
    <property type="match status" value="1"/>
</dbReference>
<sequence length="273" mass="29633">MNAGPRGLHSAAGGDLRVATGRDGLPSAAALRHPAPQDLAGEVAMWSFLLQRVRSERAVMTARQNIMVHGVPPSGDEGMGGGGKGRWGSLRWARLSRPGRPCRGRGSGGGGSGEARNVVRRQRNGHGWVRSPGRSQSGRGCLTAGLMPVRIPVVVGMQSVIFFSHWFSLLRDENATGKHKQVTLEAYDRQCDEAAKILAKHQTRLHHCVNQARVVRRLTTDSADNVADDLHAHGEKEAVYSIIKGNKSSIDIIFIETSRERDTGKHVKLLLLI</sequence>
<name>A0A8K0MV62_COCNU</name>
<dbReference type="EMBL" id="CM017872">
    <property type="protein sequence ID" value="KAG1327283.1"/>
    <property type="molecule type" value="Genomic_DNA"/>
</dbReference>
<dbReference type="Pfam" id="PF14817">
    <property type="entry name" value="HAUS5"/>
    <property type="match status" value="1"/>
</dbReference>
<dbReference type="OrthoDB" id="1740255at2759"/>
<dbReference type="InterPro" id="IPR044706">
    <property type="entry name" value="AUG5_plant"/>
</dbReference>
<dbReference type="GO" id="GO:0070652">
    <property type="term" value="C:HAUS complex"/>
    <property type="evidence" value="ECO:0007669"/>
    <property type="project" value="InterPro"/>
</dbReference>
<dbReference type="PANTHER" id="PTHR34968">
    <property type="entry name" value="AUGMIN SUBUNIT 5"/>
    <property type="match status" value="1"/>
</dbReference>
<dbReference type="GO" id="GO:0005876">
    <property type="term" value="C:spindle microtubule"/>
    <property type="evidence" value="ECO:0007669"/>
    <property type="project" value="InterPro"/>
</dbReference>
<dbReference type="AlphaFoldDB" id="A0A8K0MV62"/>
<organism evidence="2 3">
    <name type="scientific">Cocos nucifera</name>
    <name type="common">Coconut palm</name>
    <dbReference type="NCBI Taxonomy" id="13894"/>
    <lineage>
        <taxon>Eukaryota</taxon>
        <taxon>Viridiplantae</taxon>
        <taxon>Streptophyta</taxon>
        <taxon>Embryophyta</taxon>
        <taxon>Tracheophyta</taxon>
        <taxon>Spermatophyta</taxon>
        <taxon>Magnoliopsida</taxon>
        <taxon>Liliopsida</taxon>
        <taxon>Arecaceae</taxon>
        <taxon>Arecoideae</taxon>
        <taxon>Cocoseae</taxon>
        <taxon>Attaleinae</taxon>
        <taxon>Cocos</taxon>
    </lineage>
</organism>
<dbReference type="GO" id="GO:0051225">
    <property type="term" value="P:spindle assembly"/>
    <property type="evidence" value="ECO:0007669"/>
    <property type="project" value="InterPro"/>
</dbReference>
<protein>
    <submittedName>
        <fullName evidence="2">Putative AUGMIN subunit 5</fullName>
    </submittedName>
</protein>
<reference evidence="2" key="1">
    <citation type="journal article" date="2017" name="Gigascience">
        <title>The genome draft of coconut (Cocos nucifera).</title>
        <authorList>
            <person name="Xiao Y."/>
            <person name="Xu P."/>
            <person name="Fan H."/>
            <person name="Baudouin L."/>
            <person name="Xia W."/>
            <person name="Bocs S."/>
            <person name="Xu J."/>
            <person name="Li Q."/>
            <person name="Guo A."/>
            <person name="Zhou L."/>
            <person name="Li J."/>
            <person name="Wu Y."/>
            <person name="Ma Z."/>
            <person name="Armero A."/>
            <person name="Issali A.E."/>
            <person name="Liu N."/>
            <person name="Peng M."/>
            <person name="Yang Y."/>
        </authorList>
    </citation>
    <scope>NUCLEOTIDE SEQUENCE</scope>
    <source>
        <tissue evidence="2">Spear leaf of Hainan Tall coconut</tissue>
    </source>
</reference>
<comment type="caution">
    <text evidence="2">The sequence shown here is derived from an EMBL/GenBank/DDBJ whole genome shotgun (WGS) entry which is preliminary data.</text>
</comment>
<evidence type="ECO:0000256" key="1">
    <source>
        <dbReference type="SAM" id="MobiDB-lite"/>
    </source>
</evidence>
<accession>A0A8K0MV62</accession>
<gene>
    <name evidence="2" type="ORF">COCNU_01G012170</name>
</gene>
<dbReference type="InterPro" id="IPR029131">
    <property type="entry name" value="HAUS5"/>
</dbReference>
<feature type="region of interest" description="Disordered" evidence="1">
    <location>
        <begin position="98"/>
        <end position="117"/>
    </location>
</feature>